<accession>A0ABR2YG96</accession>
<gene>
    <name evidence="1" type="ORF">WJX75_004243</name>
</gene>
<keyword evidence="2" id="KW-1185">Reference proteome</keyword>
<comment type="caution">
    <text evidence="1">The sequence shown here is derived from an EMBL/GenBank/DDBJ whole genome shotgun (WGS) entry which is preliminary data.</text>
</comment>
<sequence length="194" mass="21354">MTHFLGDRTWICGVTIERQRNGNYPLRDSDPGRAYLSAMHLSPSLQHPRPIYFCPASLRGPLRSHARRLVSASSGTTLDLHVNDTTISFPFAEAQAKEVSAAINGLLQTFAAKQSAERPKRWQSMEYRYKGSGEQDPVAQLELFCNPNAYSTAFDARVLVTLKAAGGVAVTTEGRLSALKADVENFLDRPKDSA</sequence>
<name>A0ABR2YG96_9CHLO</name>
<organism evidence="1 2">
    <name type="scientific">Coccomyxa subellipsoidea</name>
    <dbReference type="NCBI Taxonomy" id="248742"/>
    <lineage>
        <taxon>Eukaryota</taxon>
        <taxon>Viridiplantae</taxon>
        <taxon>Chlorophyta</taxon>
        <taxon>core chlorophytes</taxon>
        <taxon>Trebouxiophyceae</taxon>
        <taxon>Trebouxiophyceae incertae sedis</taxon>
        <taxon>Coccomyxaceae</taxon>
        <taxon>Coccomyxa</taxon>
    </lineage>
</organism>
<protein>
    <submittedName>
        <fullName evidence="1">Uncharacterized protein</fullName>
    </submittedName>
</protein>
<dbReference type="EMBL" id="JALJOT010000012">
    <property type="protein sequence ID" value="KAK9904865.1"/>
    <property type="molecule type" value="Genomic_DNA"/>
</dbReference>
<evidence type="ECO:0000313" key="2">
    <source>
        <dbReference type="Proteomes" id="UP001491310"/>
    </source>
</evidence>
<proteinExistence type="predicted"/>
<dbReference type="Proteomes" id="UP001491310">
    <property type="component" value="Unassembled WGS sequence"/>
</dbReference>
<evidence type="ECO:0000313" key="1">
    <source>
        <dbReference type="EMBL" id="KAK9904865.1"/>
    </source>
</evidence>
<reference evidence="1 2" key="1">
    <citation type="journal article" date="2024" name="Nat. Commun.">
        <title>Phylogenomics reveals the evolutionary origins of lichenization in chlorophyte algae.</title>
        <authorList>
            <person name="Puginier C."/>
            <person name="Libourel C."/>
            <person name="Otte J."/>
            <person name="Skaloud P."/>
            <person name="Haon M."/>
            <person name="Grisel S."/>
            <person name="Petersen M."/>
            <person name="Berrin J.G."/>
            <person name="Delaux P.M."/>
            <person name="Dal Grande F."/>
            <person name="Keller J."/>
        </authorList>
    </citation>
    <scope>NUCLEOTIDE SEQUENCE [LARGE SCALE GENOMIC DNA]</scope>
    <source>
        <strain evidence="1 2">SAG 216-7</strain>
    </source>
</reference>